<reference evidence="2 3" key="1">
    <citation type="submission" date="2016-09" db="EMBL/GenBank/DDBJ databases">
        <title>Chromobacterium muskegensis sp. nov., an insecticidal bacterium isolated from Sphagnum bogs.</title>
        <authorList>
            <person name="Sparks M.E."/>
            <person name="Blackburn M.B."/>
            <person name="Gundersen-Rindal D.E."/>
            <person name="Mitchell A."/>
            <person name="Farrar R."/>
            <person name="Kuhar D."/>
        </authorList>
    </citation>
    <scope>NUCLEOTIDE SEQUENCE [LARGE SCALE GENOMIC DNA]</scope>
    <source>
        <strain evidence="2 3">37-2</strain>
    </source>
</reference>
<accession>A0A1S1WSP8</accession>
<dbReference type="STRING" id="1903179.BI347_21080"/>
<proteinExistence type="predicted"/>
<dbReference type="OrthoDB" id="8595572at2"/>
<evidence type="ECO:0000313" key="2">
    <source>
        <dbReference type="EMBL" id="OHX10290.1"/>
    </source>
</evidence>
<dbReference type="AlphaFoldDB" id="A0A1S1WSP8"/>
<feature type="region of interest" description="Disordered" evidence="1">
    <location>
        <begin position="54"/>
        <end position="88"/>
    </location>
</feature>
<dbReference type="EMBL" id="MKCS01000004">
    <property type="protein sequence ID" value="OHX10290.1"/>
    <property type="molecule type" value="Genomic_DNA"/>
</dbReference>
<evidence type="ECO:0000256" key="1">
    <source>
        <dbReference type="SAM" id="MobiDB-lite"/>
    </source>
</evidence>
<dbReference type="Proteomes" id="UP000180088">
    <property type="component" value="Unassembled WGS sequence"/>
</dbReference>
<sequence length="124" mass="13922">MLKPAAPELDAATKQRLAEEVERLVAMGTDRKQARQIVWLDYQDELQQCQVAAQAEVSAPAEMETEGPAAHAEEMPGPEPPPPTLSPRRFWRAADEVPLTPEWLERNRAELAKVKRLVGLRSEE</sequence>
<name>A0A1S1WSP8_9NEIS</name>
<organism evidence="2 3">
    <name type="scientific">Chromobacterium sphagni</name>
    <dbReference type="NCBI Taxonomy" id="1903179"/>
    <lineage>
        <taxon>Bacteria</taxon>
        <taxon>Pseudomonadati</taxon>
        <taxon>Pseudomonadota</taxon>
        <taxon>Betaproteobacteria</taxon>
        <taxon>Neisseriales</taxon>
        <taxon>Chromobacteriaceae</taxon>
        <taxon>Chromobacterium</taxon>
    </lineage>
</organism>
<comment type="caution">
    <text evidence="2">The sequence shown here is derived from an EMBL/GenBank/DDBJ whole genome shotgun (WGS) entry which is preliminary data.</text>
</comment>
<protein>
    <submittedName>
        <fullName evidence="2">Uncharacterized protein</fullName>
    </submittedName>
</protein>
<gene>
    <name evidence="2" type="ORF">BI347_21080</name>
</gene>
<evidence type="ECO:0000313" key="3">
    <source>
        <dbReference type="Proteomes" id="UP000180088"/>
    </source>
</evidence>
<dbReference type="RefSeq" id="WP_071117008.1">
    <property type="nucleotide sequence ID" value="NZ_MKCS01000004.1"/>
</dbReference>